<accession>A0A2C6KIR8</accession>
<evidence type="ECO:0000256" key="1">
    <source>
        <dbReference type="SAM" id="MobiDB-lite"/>
    </source>
</evidence>
<dbReference type="GeneID" id="94429148"/>
<comment type="caution">
    <text evidence="2">The sequence shown here is derived from an EMBL/GenBank/DDBJ whole genome shotgun (WGS) entry which is preliminary data.</text>
</comment>
<name>A0A2C6KIR8_9APIC</name>
<gene>
    <name evidence="2" type="ORF">CSUI_005767</name>
</gene>
<dbReference type="Proteomes" id="UP000221165">
    <property type="component" value="Unassembled WGS sequence"/>
</dbReference>
<protein>
    <submittedName>
        <fullName evidence="2">Uncharacterized protein</fullName>
    </submittedName>
</protein>
<dbReference type="VEuPathDB" id="ToxoDB:CSUI_005767"/>
<dbReference type="AlphaFoldDB" id="A0A2C6KIR8"/>
<proteinExistence type="predicted"/>
<feature type="region of interest" description="Disordered" evidence="1">
    <location>
        <begin position="33"/>
        <end position="54"/>
    </location>
</feature>
<evidence type="ECO:0000313" key="3">
    <source>
        <dbReference type="Proteomes" id="UP000221165"/>
    </source>
</evidence>
<reference evidence="2 3" key="1">
    <citation type="journal article" date="2017" name="Int. J. Parasitol.">
        <title>The genome of the protozoan parasite Cystoisospora suis and a reverse vaccinology approach to identify vaccine candidates.</title>
        <authorList>
            <person name="Palmieri N."/>
            <person name="Shrestha A."/>
            <person name="Ruttkowski B."/>
            <person name="Beck T."/>
            <person name="Vogl C."/>
            <person name="Tomley F."/>
            <person name="Blake D.P."/>
            <person name="Joachim A."/>
        </authorList>
    </citation>
    <scope>NUCLEOTIDE SEQUENCE [LARGE SCALE GENOMIC DNA]</scope>
    <source>
        <strain evidence="2 3">Wien I</strain>
    </source>
</reference>
<dbReference type="RefSeq" id="XP_067922088.1">
    <property type="nucleotide sequence ID" value="XM_068065937.1"/>
</dbReference>
<dbReference type="EMBL" id="MIGC01002785">
    <property type="protein sequence ID" value="PHJ20400.1"/>
    <property type="molecule type" value="Genomic_DNA"/>
</dbReference>
<evidence type="ECO:0000313" key="2">
    <source>
        <dbReference type="EMBL" id="PHJ20400.1"/>
    </source>
</evidence>
<sequence length="71" mass="7839">MGSMSKISFYASSVLRGQGYFRRTEVPVLCPQDQGQLSTALPRSRSSAETSGQVRTIPNAASHIFYRCQEP</sequence>
<keyword evidence="3" id="KW-1185">Reference proteome</keyword>
<organism evidence="2 3">
    <name type="scientific">Cystoisospora suis</name>
    <dbReference type="NCBI Taxonomy" id="483139"/>
    <lineage>
        <taxon>Eukaryota</taxon>
        <taxon>Sar</taxon>
        <taxon>Alveolata</taxon>
        <taxon>Apicomplexa</taxon>
        <taxon>Conoidasida</taxon>
        <taxon>Coccidia</taxon>
        <taxon>Eucoccidiorida</taxon>
        <taxon>Eimeriorina</taxon>
        <taxon>Sarcocystidae</taxon>
        <taxon>Cystoisospora</taxon>
    </lineage>
</organism>